<name>A0A366DSY1_9BACI</name>
<accession>A0A366DSY1</accession>
<protein>
    <submittedName>
        <fullName evidence="2">Uncharacterized protein</fullName>
    </submittedName>
</protein>
<dbReference type="OrthoDB" id="2447037at2"/>
<dbReference type="RefSeq" id="WP_113870033.1">
    <property type="nucleotide sequence ID" value="NZ_BAABQN010000006.1"/>
</dbReference>
<evidence type="ECO:0000313" key="2">
    <source>
        <dbReference type="EMBL" id="RBO93193.1"/>
    </source>
</evidence>
<evidence type="ECO:0000256" key="1">
    <source>
        <dbReference type="SAM" id="Phobius"/>
    </source>
</evidence>
<keyword evidence="1" id="KW-1133">Transmembrane helix</keyword>
<comment type="caution">
    <text evidence="2">The sequence shown here is derived from an EMBL/GenBank/DDBJ whole genome shotgun (WGS) entry which is preliminary data.</text>
</comment>
<dbReference type="AlphaFoldDB" id="A0A366DSY1"/>
<keyword evidence="1" id="KW-0812">Transmembrane</keyword>
<reference evidence="2 3" key="1">
    <citation type="submission" date="2018-06" db="EMBL/GenBank/DDBJ databases">
        <title>Genomic Encyclopedia of Type Strains, Phase IV (KMG-IV): sequencing the most valuable type-strain genomes for metagenomic binning, comparative biology and taxonomic classification.</title>
        <authorList>
            <person name="Goeker M."/>
        </authorList>
    </citation>
    <scope>NUCLEOTIDE SEQUENCE [LARGE SCALE GENOMIC DNA]</scope>
    <source>
        <strain evidence="2 3">DSM 15140</strain>
    </source>
</reference>
<dbReference type="Proteomes" id="UP000252254">
    <property type="component" value="Unassembled WGS sequence"/>
</dbReference>
<organism evidence="2 3">
    <name type="scientific">Paraliobacillus ryukyuensis</name>
    <dbReference type="NCBI Taxonomy" id="200904"/>
    <lineage>
        <taxon>Bacteria</taxon>
        <taxon>Bacillati</taxon>
        <taxon>Bacillota</taxon>
        <taxon>Bacilli</taxon>
        <taxon>Bacillales</taxon>
        <taxon>Bacillaceae</taxon>
        <taxon>Paraliobacillus</taxon>
    </lineage>
</organism>
<dbReference type="EMBL" id="QNRI01000013">
    <property type="protein sequence ID" value="RBO93193.1"/>
    <property type="molecule type" value="Genomic_DNA"/>
</dbReference>
<sequence>MKLIKSYILQKLTATIVVTTIFSFLFAFNYTSRGNFRFDYNHGNQFIGGFFFYAIYVGAIVLLYGNLVSIVVERLQSKWFIQQTWLYIVILGTFGSAIGLFFQSGRAAVLGILAAIVYGLIEKWVEKRTTKNKRIKWFFLIPVFFLFIYWGYLQIISPPKPPFTKQDAVQSVTDSRGTVIERFPEEIGRWEGDVEGYQVTRETDVKEISNEVYMVTLVESWKEGNDKGMSTWSYRVNRRSLVNKGREGEIPPYYE</sequence>
<keyword evidence="1" id="KW-0472">Membrane</keyword>
<feature type="transmembrane region" description="Helical" evidence="1">
    <location>
        <begin position="108"/>
        <end position="125"/>
    </location>
</feature>
<feature type="transmembrane region" description="Helical" evidence="1">
    <location>
        <begin position="12"/>
        <end position="30"/>
    </location>
</feature>
<keyword evidence="3" id="KW-1185">Reference proteome</keyword>
<feature type="transmembrane region" description="Helical" evidence="1">
    <location>
        <begin position="50"/>
        <end position="72"/>
    </location>
</feature>
<evidence type="ECO:0000313" key="3">
    <source>
        <dbReference type="Proteomes" id="UP000252254"/>
    </source>
</evidence>
<proteinExistence type="predicted"/>
<gene>
    <name evidence="2" type="ORF">DES48_11359</name>
</gene>
<feature type="transmembrane region" description="Helical" evidence="1">
    <location>
        <begin position="137"/>
        <end position="156"/>
    </location>
</feature>
<feature type="transmembrane region" description="Helical" evidence="1">
    <location>
        <begin position="84"/>
        <end position="102"/>
    </location>
</feature>